<evidence type="ECO:0000256" key="4">
    <source>
        <dbReference type="RuleBase" id="RU003733"/>
    </source>
</evidence>
<dbReference type="PROSITE" id="PS00445">
    <property type="entry name" value="FGGY_KINASES_2"/>
    <property type="match status" value="1"/>
</dbReference>
<dbReference type="PIRSF" id="PIRSF000538">
    <property type="entry name" value="GlpK"/>
    <property type="match status" value="1"/>
</dbReference>
<dbReference type="Pfam" id="PF02782">
    <property type="entry name" value="FGGY_C"/>
    <property type="match status" value="1"/>
</dbReference>
<dbReference type="GO" id="GO:0005975">
    <property type="term" value="P:carbohydrate metabolic process"/>
    <property type="evidence" value="ECO:0007669"/>
    <property type="project" value="InterPro"/>
</dbReference>
<comment type="similarity">
    <text evidence="1 4">Belongs to the FGGY kinase family.</text>
</comment>
<dbReference type="InterPro" id="IPR018484">
    <property type="entry name" value="FGGY_N"/>
</dbReference>
<evidence type="ECO:0000256" key="1">
    <source>
        <dbReference type="ARBA" id="ARBA00009156"/>
    </source>
</evidence>
<sequence length="500" mass="54895">MHAIIGVDIGTTSTKTALFDQNGHLLTKTMETYPLYQTLPGYAEEDPDEILAVVMRGIAQMMAFAKAKSYPVSGVSFSAAMHSLILMDSQNRPLTRVITWADNRAIKQSEALQKNGIAQILYKKTGTPNHPMTPLTKIIWFREERPNLFAQAQKFIGIKTYVFYKLFGQYVADYGLASATGLFNLKTMTWDDQALKIAGISQAQLPRLVATETIFSGVTAKVAQKMQVSGKLPFIVGSSDGALANLGAGATKTDQLAVSIGTSGAVRMVVDHPVLDPKGNLFCYVLGKDRWIIGGPVNNGGIILQWVQEQWLKKQPRLTYPELMNLASQSVPGAHGLMFLPYLGGERAPIWNADARGSFLGLTRQHTQADLVRAVLEGIILNLCVVKQMIEKLTGPIHGVKATGGFAQASLWVQILADCFDQSIEVVDGSTGTALGAATMGFDSLKIHFLQDRTSGSQVWHPNLTNVKRYQDLMPIWQQCSQLLIPEYQKMAAFQHKYNC</sequence>
<feature type="domain" description="Carbohydrate kinase FGGY N-terminal" evidence="5">
    <location>
        <begin position="4"/>
        <end position="247"/>
    </location>
</feature>
<dbReference type="SUPFAM" id="SSF53067">
    <property type="entry name" value="Actin-like ATPase domain"/>
    <property type="match status" value="2"/>
</dbReference>
<evidence type="ECO:0000256" key="3">
    <source>
        <dbReference type="ARBA" id="ARBA00022777"/>
    </source>
</evidence>
<dbReference type="OrthoDB" id="9805576at2"/>
<evidence type="ECO:0000313" key="7">
    <source>
        <dbReference type="EMBL" id="KRN64974.1"/>
    </source>
</evidence>
<dbReference type="PANTHER" id="PTHR43095:SF2">
    <property type="entry name" value="GLUCONOKINASE"/>
    <property type="match status" value="1"/>
</dbReference>
<protein>
    <submittedName>
        <fullName evidence="7">Gluconokinase</fullName>
    </submittedName>
</protein>
<gene>
    <name evidence="7" type="ORF">IV80_GL000595</name>
</gene>
<dbReference type="STRING" id="319652.IV80_GL000595"/>
<name>A0A0R2IK43_9LACO</name>
<dbReference type="InterPro" id="IPR050406">
    <property type="entry name" value="FGGY_Carb_Kinase"/>
</dbReference>
<dbReference type="Gene3D" id="3.30.420.40">
    <property type="match status" value="2"/>
</dbReference>
<dbReference type="PANTHER" id="PTHR43095">
    <property type="entry name" value="SUGAR KINASE"/>
    <property type="match status" value="1"/>
</dbReference>
<keyword evidence="3 4" id="KW-0418">Kinase</keyword>
<dbReference type="InterPro" id="IPR000577">
    <property type="entry name" value="Carb_kinase_FGGY"/>
</dbReference>
<evidence type="ECO:0000313" key="8">
    <source>
        <dbReference type="Proteomes" id="UP000051568"/>
    </source>
</evidence>
<dbReference type="InterPro" id="IPR018483">
    <property type="entry name" value="Carb_kinase_FGGY_CS"/>
</dbReference>
<proteinExistence type="inferred from homology"/>
<dbReference type="RefSeq" id="WP_057752801.1">
    <property type="nucleotide sequence ID" value="NZ_BJVH01000016.1"/>
</dbReference>
<keyword evidence="8" id="KW-1185">Reference proteome</keyword>
<dbReference type="InterPro" id="IPR018485">
    <property type="entry name" value="FGGY_C"/>
</dbReference>
<accession>A0A0R2IK43</accession>
<dbReference type="AlphaFoldDB" id="A0A0R2IK43"/>
<evidence type="ECO:0000256" key="2">
    <source>
        <dbReference type="ARBA" id="ARBA00022679"/>
    </source>
</evidence>
<dbReference type="Pfam" id="PF00370">
    <property type="entry name" value="FGGY_N"/>
    <property type="match status" value="1"/>
</dbReference>
<organism evidence="7 8">
    <name type="scientific">Pediococcus cellicola</name>
    <dbReference type="NCBI Taxonomy" id="319652"/>
    <lineage>
        <taxon>Bacteria</taxon>
        <taxon>Bacillati</taxon>
        <taxon>Bacillota</taxon>
        <taxon>Bacilli</taxon>
        <taxon>Lactobacillales</taxon>
        <taxon>Lactobacillaceae</taxon>
        <taxon>Pediococcus</taxon>
    </lineage>
</organism>
<keyword evidence="2 4" id="KW-0808">Transferase</keyword>
<dbReference type="EMBL" id="JQBR01000014">
    <property type="protein sequence ID" value="KRN64974.1"/>
    <property type="molecule type" value="Genomic_DNA"/>
</dbReference>
<dbReference type="Proteomes" id="UP000051568">
    <property type="component" value="Unassembled WGS sequence"/>
</dbReference>
<dbReference type="GO" id="GO:0016773">
    <property type="term" value="F:phosphotransferase activity, alcohol group as acceptor"/>
    <property type="evidence" value="ECO:0007669"/>
    <property type="project" value="InterPro"/>
</dbReference>
<evidence type="ECO:0000259" key="5">
    <source>
        <dbReference type="Pfam" id="PF00370"/>
    </source>
</evidence>
<dbReference type="CDD" id="cd07770">
    <property type="entry name" value="ASKHA_NBD_FGGY_GntK"/>
    <property type="match status" value="1"/>
</dbReference>
<reference evidence="7 8" key="1">
    <citation type="journal article" date="2015" name="Genome Announc.">
        <title>Expanding the biotechnology potential of lactobacilli through comparative genomics of 213 strains and associated genera.</title>
        <authorList>
            <person name="Sun Z."/>
            <person name="Harris H.M."/>
            <person name="McCann A."/>
            <person name="Guo C."/>
            <person name="Argimon S."/>
            <person name="Zhang W."/>
            <person name="Yang X."/>
            <person name="Jeffery I.B."/>
            <person name="Cooney J.C."/>
            <person name="Kagawa T.F."/>
            <person name="Liu W."/>
            <person name="Song Y."/>
            <person name="Salvetti E."/>
            <person name="Wrobel A."/>
            <person name="Rasinkangas P."/>
            <person name="Parkhill J."/>
            <person name="Rea M.C."/>
            <person name="O'Sullivan O."/>
            <person name="Ritari J."/>
            <person name="Douillard F.P."/>
            <person name="Paul Ross R."/>
            <person name="Yang R."/>
            <person name="Briner A.E."/>
            <person name="Felis G.E."/>
            <person name="de Vos W.M."/>
            <person name="Barrangou R."/>
            <person name="Klaenhammer T.R."/>
            <person name="Caufield P.W."/>
            <person name="Cui Y."/>
            <person name="Zhang H."/>
            <person name="O'Toole P.W."/>
        </authorList>
    </citation>
    <scope>NUCLEOTIDE SEQUENCE [LARGE SCALE GENOMIC DNA]</scope>
    <source>
        <strain evidence="7 8">DSM 17757</strain>
    </source>
</reference>
<comment type="caution">
    <text evidence="7">The sequence shown here is derived from an EMBL/GenBank/DDBJ whole genome shotgun (WGS) entry which is preliminary data.</text>
</comment>
<dbReference type="InterPro" id="IPR043129">
    <property type="entry name" value="ATPase_NBD"/>
</dbReference>
<evidence type="ECO:0000259" key="6">
    <source>
        <dbReference type="Pfam" id="PF02782"/>
    </source>
</evidence>
<dbReference type="PROSITE" id="PS00933">
    <property type="entry name" value="FGGY_KINASES_1"/>
    <property type="match status" value="1"/>
</dbReference>
<dbReference type="GO" id="GO:0016301">
    <property type="term" value="F:kinase activity"/>
    <property type="evidence" value="ECO:0007669"/>
    <property type="project" value="UniProtKB-KW"/>
</dbReference>
<feature type="domain" description="Carbohydrate kinase FGGY C-terminal" evidence="6">
    <location>
        <begin position="256"/>
        <end position="441"/>
    </location>
</feature>
<dbReference type="PATRIC" id="fig|319652.3.peg.602"/>